<reference evidence="3 4" key="1">
    <citation type="submission" date="2017-11" db="EMBL/GenBank/DDBJ databases">
        <title>De novo assembly and phasing of dikaryotic genomes from two isolates of Puccinia coronata f. sp. avenae, the causal agent of oat crown rust.</title>
        <authorList>
            <person name="Miller M.E."/>
            <person name="Zhang Y."/>
            <person name="Omidvar V."/>
            <person name="Sperschneider J."/>
            <person name="Schwessinger B."/>
            <person name="Raley C."/>
            <person name="Palmer J.M."/>
            <person name="Garnica D."/>
            <person name="Upadhyaya N."/>
            <person name="Rathjen J."/>
            <person name="Taylor J.M."/>
            <person name="Park R.F."/>
            <person name="Dodds P.N."/>
            <person name="Hirsch C.D."/>
            <person name="Kianian S.F."/>
            <person name="Figueroa M."/>
        </authorList>
    </citation>
    <scope>NUCLEOTIDE SEQUENCE [LARGE SCALE GENOMIC DNA]</scope>
    <source>
        <strain evidence="1">12NC29</strain>
        <strain evidence="2">12SD80</strain>
    </source>
</reference>
<keyword evidence="3" id="KW-1185">Reference proteome</keyword>
<dbReference type="InterPro" id="IPR027417">
    <property type="entry name" value="P-loop_NTPase"/>
</dbReference>
<dbReference type="EMBL" id="PGCJ01001121">
    <property type="protein sequence ID" value="PLW09137.1"/>
    <property type="molecule type" value="Genomic_DNA"/>
</dbReference>
<evidence type="ECO:0000313" key="2">
    <source>
        <dbReference type="EMBL" id="PLW43790.1"/>
    </source>
</evidence>
<dbReference type="AlphaFoldDB" id="A0A2N5V199"/>
<evidence type="ECO:0000313" key="1">
    <source>
        <dbReference type="EMBL" id="PLW09137.1"/>
    </source>
</evidence>
<accession>A0A2N5V199</accession>
<dbReference type="Gene3D" id="3.40.50.300">
    <property type="entry name" value="P-loop containing nucleotide triphosphate hydrolases"/>
    <property type="match status" value="1"/>
</dbReference>
<proteinExistence type="predicted"/>
<evidence type="ECO:0000313" key="3">
    <source>
        <dbReference type="Proteomes" id="UP000235388"/>
    </source>
</evidence>
<evidence type="ECO:0008006" key="5">
    <source>
        <dbReference type="Google" id="ProtNLM"/>
    </source>
</evidence>
<gene>
    <name evidence="1" type="ORF">PCANC_23969</name>
    <name evidence="2" type="ORF">PCASD_09381</name>
</gene>
<comment type="caution">
    <text evidence="2">The sequence shown here is derived from an EMBL/GenBank/DDBJ whole genome shotgun (WGS) entry which is preliminary data.</text>
</comment>
<evidence type="ECO:0000313" key="4">
    <source>
        <dbReference type="Proteomes" id="UP000235392"/>
    </source>
</evidence>
<dbReference type="Proteomes" id="UP000235392">
    <property type="component" value="Unassembled WGS sequence"/>
</dbReference>
<name>A0A2N5V199_9BASI</name>
<dbReference type="OrthoDB" id="10261556at2759"/>
<dbReference type="SUPFAM" id="SSF52540">
    <property type="entry name" value="P-loop containing nucleoside triphosphate hydrolases"/>
    <property type="match status" value="1"/>
</dbReference>
<protein>
    <recommendedName>
        <fullName evidence="5">DEAD/DEAH box helicase domain-containing protein</fullName>
    </recommendedName>
</protein>
<dbReference type="EMBL" id="PGCI01000064">
    <property type="protein sequence ID" value="PLW43790.1"/>
    <property type="molecule type" value="Genomic_DNA"/>
</dbReference>
<organism evidence="2 4">
    <name type="scientific">Puccinia coronata f. sp. avenae</name>
    <dbReference type="NCBI Taxonomy" id="200324"/>
    <lineage>
        <taxon>Eukaryota</taxon>
        <taxon>Fungi</taxon>
        <taxon>Dikarya</taxon>
        <taxon>Basidiomycota</taxon>
        <taxon>Pucciniomycotina</taxon>
        <taxon>Pucciniomycetes</taxon>
        <taxon>Pucciniales</taxon>
        <taxon>Pucciniaceae</taxon>
        <taxon>Puccinia</taxon>
    </lineage>
</organism>
<sequence length="213" mass="24122">MDPVPYWRYCYKHPLHHVYTQSTSTSSLVPAPTSSLLHCRQPCPSPRGITDRYGVVHINGCEDFLKVTKYYLPYKCDLVQRKRQPVNFCSMEETFKISTTTPPTRLPEEVADLSDDSLKQLVTSRAASFYSDTPKALQVETVMSLVQGRHTFVRAGTSFGKTRISEMYFNMFQKKIVVLVLVPLESLGNDQVVRGLHDIAGQNQRETGKQADS</sequence>
<dbReference type="Proteomes" id="UP000235388">
    <property type="component" value="Unassembled WGS sequence"/>
</dbReference>